<dbReference type="SUPFAM" id="SSF117281">
    <property type="entry name" value="Kelch motif"/>
    <property type="match status" value="2"/>
</dbReference>
<protein>
    <recommendedName>
        <fullName evidence="5">Tyrosine-protein kinase ephrin type A/B receptor-like domain-containing protein</fullName>
    </recommendedName>
</protein>
<evidence type="ECO:0000256" key="4">
    <source>
        <dbReference type="SAM" id="SignalP"/>
    </source>
</evidence>
<keyword evidence="1" id="KW-0880">Kelch repeat</keyword>
<feature type="transmembrane region" description="Helical" evidence="3">
    <location>
        <begin position="726"/>
        <end position="745"/>
    </location>
</feature>
<feature type="transmembrane region" description="Helical" evidence="3">
    <location>
        <begin position="1034"/>
        <end position="1054"/>
    </location>
</feature>
<name>A0A1R2C3V8_9CILI</name>
<feature type="signal peptide" evidence="4">
    <location>
        <begin position="1"/>
        <end position="20"/>
    </location>
</feature>
<dbReference type="AlphaFoldDB" id="A0A1R2C3V8"/>
<dbReference type="Pfam" id="PF07699">
    <property type="entry name" value="Ephrin_rec_like"/>
    <property type="match status" value="1"/>
</dbReference>
<keyword evidence="2" id="KW-0677">Repeat</keyword>
<reference evidence="6 7" key="1">
    <citation type="submission" date="2016-11" db="EMBL/GenBank/DDBJ databases">
        <title>The macronuclear genome of Stentor coeruleus: a giant cell with tiny introns.</title>
        <authorList>
            <person name="Slabodnick M."/>
            <person name="Ruby J.G."/>
            <person name="Reiff S.B."/>
            <person name="Swart E.C."/>
            <person name="Gosai S."/>
            <person name="Prabakaran S."/>
            <person name="Witkowska E."/>
            <person name="Larue G.E."/>
            <person name="Fisher S."/>
            <person name="Freeman R.M."/>
            <person name="Gunawardena J."/>
            <person name="Chu W."/>
            <person name="Stover N.A."/>
            <person name="Gregory B.D."/>
            <person name="Nowacki M."/>
            <person name="Derisi J."/>
            <person name="Roy S.W."/>
            <person name="Marshall W.F."/>
            <person name="Sood P."/>
        </authorList>
    </citation>
    <scope>NUCLEOTIDE SEQUENCE [LARGE SCALE GENOMIC DNA]</scope>
    <source>
        <strain evidence="6">WM001</strain>
    </source>
</reference>
<dbReference type="Pfam" id="PF24681">
    <property type="entry name" value="Kelch_KLHDC2_KLHL20_DRC7"/>
    <property type="match status" value="2"/>
</dbReference>
<feature type="chain" id="PRO_5012571146" description="Tyrosine-protein kinase ephrin type A/B receptor-like domain-containing protein" evidence="4">
    <location>
        <begin position="21"/>
        <end position="1112"/>
    </location>
</feature>
<evidence type="ECO:0000256" key="2">
    <source>
        <dbReference type="ARBA" id="ARBA00022737"/>
    </source>
</evidence>
<dbReference type="InterPro" id="IPR009030">
    <property type="entry name" value="Growth_fac_rcpt_cys_sf"/>
</dbReference>
<accession>A0A1R2C3V8</accession>
<dbReference type="PANTHER" id="PTHR46093">
    <property type="entry name" value="ACYL-COA-BINDING DOMAIN-CONTAINING PROTEIN 5"/>
    <property type="match status" value="1"/>
</dbReference>
<organism evidence="6 7">
    <name type="scientific">Stentor coeruleus</name>
    <dbReference type="NCBI Taxonomy" id="5963"/>
    <lineage>
        <taxon>Eukaryota</taxon>
        <taxon>Sar</taxon>
        <taxon>Alveolata</taxon>
        <taxon>Ciliophora</taxon>
        <taxon>Postciliodesmatophora</taxon>
        <taxon>Heterotrichea</taxon>
        <taxon>Heterotrichida</taxon>
        <taxon>Stentoridae</taxon>
        <taxon>Stentor</taxon>
    </lineage>
</organism>
<keyword evidence="3" id="KW-1133">Transmembrane helix</keyword>
<evidence type="ECO:0000256" key="3">
    <source>
        <dbReference type="SAM" id="Phobius"/>
    </source>
</evidence>
<keyword evidence="4" id="KW-0732">Signal</keyword>
<dbReference type="PANTHER" id="PTHR46093:SF18">
    <property type="entry name" value="FIBRONECTIN TYPE-III DOMAIN-CONTAINING PROTEIN"/>
    <property type="match status" value="1"/>
</dbReference>
<dbReference type="CDD" id="cd00185">
    <property type="entry name" value="TNFRSF"/>
    <property type="match status" value="1"/>
</dbReference>
<gene>
    <name evidence="6" type="ORF">SteCoe_15347</name>
</gene>
<evidence type="ECO:0000313" key="7">
    <source>
        <dbReference type="Proteomes" id="UP000187209"/>
    </source>
</evidence>
<keyword evidence="3" id="KW-0472">Membrane</keyword>
<evidence type="ECO:0000313" key="6">
    <source>
        <dbReference type="EMBL" id="OMJ83677.1"/>
    </source>
</evidence>
<dbReference type="InterPro" id="IPR015915">
    <property type="entry name" value="Kelch-typ_b-propeller"/>
</dbReference>
<keyword evidence="3" id="KW-0812">Transmembrane</keyword>
<comment type="caution">
    <text evidence="6">The sequence shown here is derived from an EMBL/GenBank/DDBJ whole genome shotgun (WGS) entry which is preliminary data.</text>
</comment>
<dbReference type="OrthoDB" id="288452at2759"/>
<evidence type="ECO:0000256" key="1">
    <source>
        <dbReference type="ARBA" id="ARBA00022441"/>
    </source>
</evidence>
<dbReference type="SUPFAM" id="SSF57184">
    <property type="entry name" value="Growth factor receptor domain"/>
    <property type="match status" value="1"/>
</dbReference>
<sequence>MKPSIILIVFALIDFILIHALVPITDFPATGIPPQARQGSSIAVDPTKKFVHIFGGKNKQGYLNDLWTFSLDNLKWKMIYVHSNLPEPRSEAYSFFRSQTQEYCIYGGFTLYQTLTDIWCYSHTHFYWYILLENSLNYSVILDQIYFSIQNEEYLAILFINLELSRIELDILNFSSFQVANSELDLNDKVLNIKDVTKVSGSLGFNKEKIVITMLCGLGSFNGIMYYDISTFETEDIKEFEIDLYPNGKIHSSFVVGEYIGFLTTTGEYFYSFLEEHSPELSFLKTFPIFQKSACVFSEDAFYDFGGLSLSGLENGLSKYTVIFFFIAYYENLSKPYIAPPPRLKTALHVVRNKIYLFGGQNGDIFYNDLWQYNIEKDVWKEIIPLNDPPSPRHSFASTSDSDVLLIWGGSTKKGLSNDFFIYNTIKNKWNQIIIEGSFIPSKRFGACMVSAFPYYYIMGGANELGVCNDLWHFSFIDLMYISKKKYTGSVYANCFYENSLFVDIPGENNEIYRFGRLINLKPNKGIDLQIGNMGLFDMPYNYISFSNSDNVVYDILDDIPFGVSFVYYKKSVFYYGGGLTLSKSKYFPELPRAKFAKINLEDISKKISNMTYCSVGFLTNQDVDECFYCHEGSYAAWLGYGYCMKCPKGTFNPSDGATGVKQCYPCPQGTYTSNIGSNFCRECPVDYNCPAGSKNYTRKTLNKNIIESAQPADYEKNKVRLIETLGKIVILSLILSLTGFYFAFPRFKHFLSFIDLYSTIHSYKESETIKVSSTPLGGFFSAVLYSIFAMLSLQLILFFFIDNVTEIKDLIPMPILDMQVADIRGNFYLDVSFHNYPDICSVLHLSGPELPLFNTSLYIGKDLECISTIKVLPRNIKFKSFTYTCTKEADSSCTIKIKCKNCKTKVQAFVDIEMLNLVSYTTGITVNITAESSIPNEISSLTSKAIPKEKNIFIGTQPTKFYFTLTPSYFKSLIQDNVKQYTGFHVFESQPPDNGSEKEVDDIFLSAKTTVQIILSKDNLGLYIERHHSQSKFALVGSLFGIFNGLLGIIGFAKKYMDSCLSRVQKKKKDQMNIEKVLLSRCRIKQCFKKNAGDLTEDVHNIRLVVNNCLA</sequence>
<feature type="transmembrane region" description="Helical" evidence="3">
    <location>
        <begin position="780"/>
        <end position="802"/>
    </location>
</feature>
<keyword evidence="7" id="KW-1185">Reference proteome</keyword>
<dbReference type="InterPro" id="IPR011641">
    <property type="entry name" value="Tyr-kin_ephrin_A/B_rcpt-like"/>
</dbReference>
<proteinExistence type="predicted"/>
<dbReference type="SMART" id="SM01411">
    <property type="entry name" value="Ephrin_rec_like"/>
    <property type="match status" value="1"/>
</dbReference>
<dbReference type="Proteomes" id="UP000187209">
    <property type="component" value="Unassembled WGS sequence"/>
</dbReference>
<evidence type="ECO:0000259" key="5">
    <source>
        <dbReference type="Pfam" id="PF07699"/>
    </source>
</evidence>
<dbReference type="Gene3D" id="2.120.10.80">
    <property type="entry name" value="Kelch-type beta propeller"/>
    <property type="match status" value="2"/>
</dbReference>
<dbReference type="EMBL" id="MPUH01000295">
    <property type="protein sequence ID" value="OMJ83677.1"/>
    <property type="molecule type" value="Genomic_DNA"/>
</dbReference>
<feature type="domain" description="Tyrosine-protein kinase ephrin type A/B receptor-like" evidence="5">
    <location>
        <begin position="620"/>
        <end position="664"/>
    </location>
</feature>